<dbReference type="GO" id="GO:0071944">
    <property type="term" value="C:cell periphery"/>
    <property type="evidence" value="ECO:0007669"/>
    <property type="project" value="TreeGrafter"/>
</dbReference>
<gene>
    <name evidence="3" type="ORF">F2Q69_00002802</name>
</gene>
<evidence type="ECO:0000256" key="2">
    <source>
        <dbReference type="SAM" id="SignalP"/>
    </source>
</evidence>
<dbReference type="EMBL" id="QGKX02001521">
    <property type="protein sequence ID" value="KAF3508234.1"/>
    <property type="molecule type" value="Genomic_DNA"/>
</dbReference>
<dbReference type="GO" id="GO:0009723">
    <property type="term" value="P:response to ethylene"/>
    <property type="evidence" value="ECO:0007669"/>
    <property type="project" value="TreeGrafter"/>
</dbReference>
<reference evidence="3" key="1">
    <citation type="submission" date="2019-12" db="EMBL/GenBank/DDBJ databases">
        <title>Genome sequencing and annotation of Brassica cretica.</title>
        <authorList>
            <person name="Studholme D.J."/>
            <person name="Sarris P."/>
        </authorList>
    </citation>
    <scope>NUCLEOTIDE SEQUENCE</scope>
    <source>
        <strain evidence="3">PFS-109/04</strain>
        <tissue evidence="3">Leaf</tissue>
    </source>
</reference>
<dbReference type="Proteomes" id="UP000712600">
    <property type="component" value="Unassembled WGS sequence"/>
</dbReference>
<evidence type="ECO:0000313" key="4">
    <source>
        <dbReference type="Proteomes" id="UP000712600"/>
    </source>
</evidence>
<organism evidence="3 4">
    <name type="scientific">Brassica cretica</name>
    <name type="common">Mustard</name>
    <dbReference type="NCBI Taxonomy" id="69181"/>
    <lineage>
        <taxon>Eukaryota</taxon>
        <taxon>Viridiplantae</taxon>
        <taxon>Streptophyta</taxon>
        <taxon>Embryophyta</taxon>
        <taxon>Tracheophyta</taxon>
        <taxon>Spermatophyta</taxon>
        <taxon>Magnoliopsida</taxon>
        <taxon>eudicotyledons</taxon>
        <taxon>Gunneridae</taxon>
        <taxon>Pentapetalae</taxon>
        <taxon>rosids</taxon>
        <taxon>malvids</taxon>
        <taxon>Brassicales</taxon>
        <taxon>Brassicaceae</taxon>
        <taxon>Brassiceae</taxon>
        <taxon>Brassica</taxon>
    </lineage>
</organism>
<protein>
    <recommendedName>
        <fullName evidence="5">Pollen Ole e 1 allergen and extensin family protein</fullName>
    </recommendedName>
</protein>
<evidence type="ECO:0000313" key="3">
    <source>
        <dbReference type="EMBL" id="KAF3508234.1"/>
    </source>
</evidence>
<proteinExistence type="predicted"/>
<feature type="chain" id="PRO_5035907039" description="Pollen Ole e 1 allergen and extensin family protein" evidence="2">
    <location>
        <begin position="25"/>
        <end position="344"/>
    </location>
</feature>
<dbReference type="PANTHER" id="PTHR33470">
    <property type="entry name" value="OS01G0164075 PROTEIN"/>
    <property type="match status" value="1"/>
</dbReference>
<evidence type="ECO:0008006" key="5">
    <source>
        <dbReference type="Google" id="ProtNLM"/>
    </source>
</evidence>
<sequence>MAFSRLSFAASLVLFSSLIISSVAYYGDEANPENGKLIPVAVEGVIMCKSGDKSYPIQGNLLLILEKSARCATARVTCVKTDVYGEEIVPVSMMSSKTDAKGYFFATLFPSQLREGRMVTKCKIFLHKSPIAGCNFPTDVNKGATARVTCVKTDVYGEEIVPVSMMSSKTDAKGYFFATLFPSQLREGRMVTKCKVFLHKSPIAGCNFPTDVNKGVKGQSLSKYRFLEDKSFKLYWAGATARVTCVKTDVYGEEIVPVSMMSSKTDAKGYFFATLFPSQLREGRMVTKCKIFLHKSPIAGCNFPTDVNKGVKGQSLSKYRILEDKSFKLYWAGPFFFTSEPTYY</sequence>
<feature type="signal peptide" evidence="2">
    <location>
        <begin position="1"/>
        <end position="24"/>
    </location>
</feature>
<dbReference type="AlphaFoldDB" id="A0A8S9NTB7"/>
<keyword evidence="1 2" id="KW-0732">Signal</keyword>
<accession>A0A8S9NTB7</accession>
<dbReference type="PANTHER" id="PTHR33470:SF40">
    <property type="entry name" value="PROTEIN SEED AND ROOT HAIR PROTECTIVE PROTEIN"/>
    <property type="match status" value="1"/>
</dbReference>
<evidence type="ECO:0000256" key="1">
    <source>
        <dbReference type="ARBA" id="ARBA00022729"/>
    </source>
</evidence>
<dbReference type="Pfam" id="PF01190">
    <property type="entry name" value="Pollen_Ole_e_1"/>
    <property type="match status" value="2"/>
</dbReference>
<name>A0A8S9NTB7_BRACR</name>
<comment type="caution">
    <text evidence="3">The sequence shown here is derived from an EMBL/GenBank/DDBJ whole genome shotgun (WGS) entry which is preliminary data.</text>
</comment>